<keyword evidence="2 6" id="KW-0812">Transmembrane</keyword>
<feature type="domain" description="Thioredoxin" evidence="8">
    <location>
        <begin position="34"/>
        <end position="148"/>
    </location>
</feature>
<evidence type="ECO:0000256" key="3">
    <source>
        <dbReference type="ARBA" id="ARBA00022989"/>
    </source>
</evidence>
<evidence type="ECO:0000256" key="6">
    <source>
        <dbReference type="SAM" id="Phobius"/>
    </source>
</evidence>
<dbReference type="PROSITE" id="PS00194">
    <property type="entry name" value="THIOREDOXIN_1"/>
    <property type="match status" value="1"/>
</dbReference>
<feature type="signal peptide" evidence="7">
    <location>
        <begin position="1"/>
        <end position="18"/>
    </location>
</feature>
<organism evidence="9 10">
    <name type="scientific">Rhizophlyctis rosea</name>
    <dbReference type="NCBI Taxonomy" id="64517"/>
    <lineage>
        <taxon>Eukaryota</taxon>
        <taxon>Fungi</taxon>
        <taxon>Fungi incertae sedis</taxon>
        <taxon>Chytridiomycota</taxon>
        <taxon>Chytridiomycota incertae sedis</taxon>
        <taxon>Chytridiomycetes</taxon>
        <taxon>Rhizophlyctidales</taxon>
        <taxon>Rhizophlyctidaceae</taxon>
        <taxon>Rhizophlyctis</taxon>
    </lineage>
</organism>
<dbReference type="GO" id="GO:0005789">
    <property type="term" value="C:endoplasmic reticulum membrane"/>
    <property type="evidence" value="ECO:0007669"/>
    <property type="project" value="UniProtKB-SubCell"/>
</dbReference>
<protein>
    <recommendedName>
        <fullName evidence="8">Thioredoxin domain-containing protein</fullName>
    </recommendedName>
</protein>
<keyword evidence="4 6" id="KW-0472">Membrane</keyword>
<dbReference type="InterPro" id="IPR052250">
    <property type="entry name" value="PDI_TMX3"/>
</dbReference>
<evidence type="ECO:0000256" key="1">
    <source>
        <dbReference type="ARBA" id="ARBA00004389"/>
    </source>
</evidence>
<dbReference type="Proteomes" id="UP001212841">
    <property type="component" value="Unassembled WGS sequence"/>
</dbReference>
<dbReference type="PROSITE" id="PS51352">
    <property type="entry name" value="THIOREDOXIN_2"/>
    <property type="match status" value="2"/>
</dbReference>
<feature type="transmembrane region" description="Helical" evidence="6">
    <location>
        <begin position="550"/>
        <end position="570"/>
    </location>
</feature>
<keyword evidence="7" id="KW-0732">Signal</keyword>
<evidence type="ECO:0000313" key="9">
    <source>
        <dbReference type="EMBL" id="KAJ3047515.1"/>
    </source>
</evidence>
<dbReference type="InterPro" id="IPR013766">
    <property type="entry name" value="Thioredoxin_domain"/>
</dbReference>
<dbReference type="PANTHER" id="PTHR46426:SF1">
    <property type="entry name" value="PROTEIN DISULFIDE-ISOMERASE TMX3"/>
    <property type="match status" value="1"/>
</dbReference>
<keyword evidence="10" id="KW-1185">Reference proteome</keyword>
<dbReference type="Pfam" id="PF00085">
    <property type="entry name" value="Thioredoxin"/>
    <property type="match status" value="2"/>
</dbReference>
<evidence type="ECO:0000256" key="2">
    <source>
        <dbReference type="ARBA" id="ARBA00022692"/>
    </source>
</evidence>
<reference evidence="9" key="1">
    <citation type="submission" date="2020-05" db="EMBL/GenBank/DDBJ databases">
        <title>Phylogenomic resolution of chytrid fungi.</title>
        <authorList>
            <person name="Stajich J.E."/>
            <person name="Amses K."/>
            <person name="Simmons R."/>
            <person name="Seto K."/>
            <person name="Myers J."/>
            <person name="Bonds A."/>
            <person name="Quandt C.A."/>
            <person name="Barry K."/>
            <person name="Liu P."/>
            <person name="Grigoriev I."/>
            <person name="Longcore J.E."/>
            <person name="James T.Y."/>
        </authorList>
    </citation>
    <scope>NUCLEOTIDE SEQUENCE</scope>
    <source>
        <strain evidence="9">JEL0318</strain>
    </source>
</reference>
<dbReference type="Pfam" id="PF13848">
    <property type="entry name" value="Thioredoxin_6"/>
    <property type="match status" value="1"/>
</dbReference>
<accession>A0AAD5WZ80</accession>
<dbReference type="EMBL" id="JADGJD010000947">
    <property type="protein sequence ID" value="KAJ3047515.1"/>
    <property type="molecule type" value="Genomic_DNA"/>
</dbReference>
<comment type="subcellular location">
    <subcellularLocation>
        <location evidence="1">Endoplasmic reticulum membrane</location>
        <topology evidence="1">Single-pass membrane protein</topology>
    </subcellularLocation>
</comment>
<dbReference type="Gene3D" id="3.40.30.10">
    <property type="entry name" value="Glutaredoxin"/>
    <property type="match status" value="4"/>
</dbReference>
<dbReference type="PANTHER" id="PTHR46426">
    <property type="entry name" value="PROTEIN DISULFIDE-ISOMERASE TMX3"/>
    <property type="match status" value="1"/>
</dbReference>
<gene>
    <name evidence="9" type="ORF">HK097_011462</name>
</gene>
<sequence>MRFLALLGAFLLCHIANASEIYNEEQERTYRAAYLQLNTIPPTEFAAKTSVDRWLIFFGSDRCPHCREYVPIWLEGQQYADELGSDQVGFHIGKVECYGPMDNENLCADEKIEGYPTMKLYVDGKAMEEPEEIRELDQLKAYIDKEVKKARAQSKTSEAALAELQKLGEAGSKARADVNPDGQLIHLTSADFSWRTQNQPWFIMFHAPWCGHCKALAPTWEMVAPALQGYVNVGKVDCTKYGDICKQHGVRGYPTLKFLDAHGAISEYSGERTYKALSEYARSFVSKPAFTVIKASEISKAISNNEVAFFFLYNPTTAGDESKKILNAFTEAAVAVRSVAKVFVSPDASAHTALKVAPTHKPVLVYAKDGGEDISAFSADLTDAGSIRDFITSNRLPLVPQLVSSNQDEIMGGDGKVVLLVIDPLKPGREAALGAVRTAAKNWGGSASAQQVRFAWINGKTYSKYIQRIYGLEESSYPAIVITDPKNDAFYNVDKRGKPIQVEAQALLDSIEDVILGLGKPKYTTGFFANTVRSLKTNANNTSAWIRDNFILTLFVVVAAVGICVYGGFLPGSGRGGYAKAE</sequence>
<dbReference type="SUPFAM" id="SSF52833">
    <property type="entry name" value="Thioredoxin-like"/>
    <property type="match status" value="4"/>
</dbReference>
<dbReference type="InterPro" id="IPR017937">
    <property type="entry name" value="Thioredoxin_CS"/>
</dbReference>
<evidence type="ECO:0000259" key="8">
    <source>
        <dbReference type="PROSITE" id="PS51352"/>
    </source>
</evidence>
<dbReference type="CDD" id="cd02961">
    <property type="entry name" value="PDI_a_family"/>
    <property type="match status" value="1"/>
</dbReference>
<dbReference type="InterPro" id="IPR036249">
    <property type="entry name" value="Thioredoxin-like_sf"/>
</dbReference>
<comment type="function">
    <text evidence="5">Probable disulfide isomerase, which participates in the folding of proteins containing disulfide bonds. May act as a dithiol oxidase. Acts as a regulator of endoplasmic reticulum-mitochondria contact sites via its ability to regulate redox signals.</text>
</comment>
<comment type="caution">
    <text evidence="9">The sequence shown here is derived from an EMBL/GenBank/DDBJ whole genome shotgun (WGS) entry which is preliminary data.</text>
</comment>
<evidence type="ECO:0000256" key="7">
    <source>
        <dbReference type="SAM" id="SignalP"/>
    </source>
</evidence>
<proteinExistence type="predicted"/>
<feature type="domain" description="Thioredoxin" evidence="8">
    <location>
        <begin position="165"/>
        <end position="286"/>
    </location>
</feature>
<keyword evidence="3 6" id="KW-1133">Transmembrane helix</keyword>
<evidence type="ECO:0000256" key="5">
    <source>
        <dbReference type="ARBA" id="ARBA00045246"/>
    </source>
</evidence>
<evidence type="ECO:0000313" key="10">
    <source>
        <dbReference type="Proteomes" id="UP001212841"/>
    </source>
</evidence>
<dbReference type="AlphaFoldDB" id="A0AAD5WZ80"/>
<feature type="chain" id="PRO_5042227222" description="Thioredoxin domain-containing protein" evidence="7">
    <location>
        <begin position="19"/>
        <end position="582"/>
    </location>
</feature>
<evidence type="ECO:0000256" key="4">
    <source>
        <dbReference type="ARBA" id="ARBA00023136"/>
    </source>
</evidence>
<name>A0AAD5WZ80_9FUNG</name>
<dbReference type="PRINTS" id="PR00421">
    <property type="entry name" value="THIOREDOXIN"/>
</dbReference>